<dbReference type="AlphaFoldDB" id="A0A3G9J725"/>
<dbReference type="Proteomes" id="UP000268059">
    <property type="component" value="Chromosome"/>
</dbReference>
<name>A0A3G9J725_9FIRM</name>
<evidence type="ECO:0000256" key="1">
    <source>
        <dbReference type="SAM" id="Phobius"/>
    </source>
</evidence>
<keyword evidence="1" id="KW-0472">Membrane</keyword>
<accession>A0A3G9J725</accession>
<protein>
    <submittedName>
        <fullName evidence="2">Uncharacterized protein</fullName>
    </submittedName>
</protein>
<proteinExistence type="predicted"/>
<reference evidence="2 3" key="1">
    <citation type="submission" date="2018-11" db="EMBL/GenBank/DDBJ databases">
        <title>Novel Erysipelotrichaceae bacterium isolated from small intestine of a swine.</title>
        <authorList>
            <person name="Kim J.S."/>
            <person name="Choe H."/>
            <person name="Lee Y.R."/>
            <person name="Kim K.M."/>
            <person name="Park D.S."/>
        </authorList>
    </citation>
    <scope>NUCLEOTIDE SEQUENCE [LARGE SCALE GENOMIC DNA]</scope>
    <source>
        <strain evidence="2 3">SG0102</strain>
    </source>
</reference>
<dbReference type="InParanoid" id="A0A3G9J725"/>
<dbReference type="KEGG" id="ebm:SG0102_14400"/>
<sequence length="74" mass="8166">MNEMMNVFPIVLLSVCLVPFKQGKAFLAVIAFLSILYFVIANALPVFVALILLILISMITVVKVGETVDAYFDN</sequence>
<keyword evidence="3" id="KW-1185">Reference proteome</keyword>
<organism evidence="2 3">
    <name type="scientific">Intestinibaculum porci</name>
    <dbReference type="NCBI Taxonomy" id="2487118"/>
    <lineage>
        <taxon>Bacteria</taxon>
        <taxon>Bacillati</taxon>
        <taxon>Bacillota</taxon>
        <taxon>Erysipelotrichia</taxon>
        <taxon>Erysipelotrichales</taxon>
        <taxon>Erysipelotrichaceae</taxon>
        <taxon>Intestinibaculum</taxon>
    </lineage>
</organism>
<feature type="transmembrane region" description="Helical" evidence="1">
    <location>
        <begin position="35"/>
        <end position="56"/>
    </location>
</feature>
<keyword evidence="1" id="KW-0812">Transmembrane</keyword>
<evidence type="ECO:0000313" key="2">
    <source>
        <dbReference type="EMBL" id="BBH26506.1"/>
    </source>
</evidence>
<keyword evidence="1" id="KW-1133">Transmembrane helix</keyword>
<dbReference type="EMBL" id="AP019309">
    <property type="protein sequence ID" value="BBH26506.1"/>
    <property type="molecule type" value="Genomic_DNA"/>
</dbReference>
<gene>
    <name evidence="2" type="ORF">SG0102_14400</name>
</gene>
<dbReference type="RefSeq" id="WP_125119361.1">
    <property type="nucleotide sequence ID" value="NZ_AP019309.1"/>
</dbReference>
<evidence type="ECO:0000313" key="3">
    <source>
        <dbReference type="Proteomes" id="UP000268059"/>
    </source>
</evidence>